<dbReference type="InterPro" id="IPR000313">
    <property type="entry name" value="PWWP_dom"/>
</dbReference>
<evidence type="ECO:0000313" key="7">
    <source>
        <dbReference type="EMBL" id="KAK0159419.1"/>
    </source>
</evidence>
<dbReference type="InterPro" id="IPR021567">
    <property type="entry name" value="LEDGF_IBD"/>
</dbReference>
<dbReference type="Pfam" id="PF00855">
    <property type="entry name" value="PWWP"/>
    <property type="match status" value="1"/>
</dbReference>
<evidence type="ECO:0000259" key="6">
    <source>
        <dbReference type="PROSITE" id="PS50812"/>
    </source>
</evidence>
<feature type="region of interest" description="Disordered" evidence="5">
    <location>
        <begin position="213"/>
        <end position="248"/>
    </location>
</feature>
<feature type="compositionally biased region" description="Low complexity" evidence="5">
    <location>
        <begin position="96"/>
        <end position="105"/>
    </location>
</feature>
<dbReference type="PROSITE" id="PS50812">
    <property type="entry name" value="PWWP"/>
    <property type="match status" value="1"/>
</dbReference>
<dbReference type="InterPro" id="IPR035441">
    <property type="entry name" value="TFIIS/LEDGF_dom_sf"/>
</dbReference>
<proteinExistence type="inferred from homology"/>
<evidence type="ECO:0000256" key="4">
    <source>
        <dbReference type="ARBA" id="ARBA00023242"/>
    </source>
</evidence>
<dbReference type="InterPro" id="IPR036218">
    <property type="entry name" value="HIVI-bd_sf"/>
</dbReference>
<feature type="region of interest" description="Disordered" evidence="5">
    <location>
        <begin position="96"/>
        <end position="196"/>
    </location>
</feature>
<evidence type="ECO:0000256" key="3">
    <source>
        <dbReference type="ARBA" id="ARBA00023054"/>
    </source>
</evidence>
<dbReference type="GO" id="GO:0005634">
    <property type="term" value="C:nucleus"/>
    <property type="evidence" value="ECO:0007669"/>
    <property type="project" value="UniProtKB-SubCell"/>
</dbReference>
<evidence type="ECO:0000256" key="5">
    <source>
        <dbReference type="SAM" id="MobiDB-lite"/>
    </source>
</evidence>
<dbReference type="EMBL" id="JAQQBS010001424">
    <property type="protein sequence ID" value="KAK0159419.1"/>
    <property type="molecule type" value="Genomic_DNA"/>
</dbReference>
<dbReference type="Gene3D" id="1.20.930.10">
    <property type="entry name" value="Conserved domain common to transcription factors TFIIS, elongin A, CRSP70"/>
    <property type="match status" value="1"/>
</dbReference>
<feature type="domain" description="PWWP" evidence="6">
    <location>
        <begin position="10"/>
        <end position="65"/>
    </location>
</feature>
<comment type="caution">
    <text evidence="7">The sequence shown here is derived from an EMBL/GenBank/DDBJ whole genome shotgun (WGS) entry which is preliminary data.</text>
</comment>
<accession>A0AA39EYQ9</accession>
<gene>
    <name evidence="7" type="ORF">PV328_010297</name>
</gene>
<evidence type="ECO:0000256" key="1">
    <source>
        <dbReference type="ARBA" id="ARBA00004123"/>
    </source>
</evidence>
<comment type="similarity">
    <text evidence="2">Belongs to the HDGF family.</text>
</comment>
<dbReference type="Gene3D" id="2.30.30.140">
    <property type="match status" value="1"/>
</dbReference>
<dbReference type="SMART" id="SM00293">
    <property type="entry name" value="PWWP"/>
    <property type="match status" value="1"/>
</dbReference>
<dbReference type="PANTHER" id="PTHR12550">
    <property type="entry name" value="HEPATOMA-DERIVED GROWTH FACTOR-RELATED"/>
    <property type="match status" value="1"/>
</dbReference>
<dbReference type="AlphaFoldDB" id="A0AA39EYQ9"/>
<dbReference type="Proteomes" id="UP001168990">
    <property type="component" value="Unassembled WGS sequence"/>
</dbReference>
<dbReference type="Pfam" id="PF11467">
    <property type="entry name" value="LEDGF"/>
    <property type="match status" value="1"/>
</dbReference>
<dbReference type="CDD" id="cd05834">
    <property type="entry name" value="PWWP_HRP"/>
    <property type="match status" value="1"/>
</dbReference>
<dbReference type="SUPFAM" id="SSF63748">
    <property type="entry name" value="Tudor/PWWP/MBT"/>
    <property type="match status" value="1"/>
</dbReference>
<comment type="subcellular location">
    <subcellularLocation>
        <location evidence="1">Nucleus</location>
    </subcellularLocation>
</comment>
<dbReference type="SUPFAM" id="SSF140576">
    <property type="entry name" value="HIV integrase-binding domain"/>
    <property type="match status" value="1"/>
</dbReference>
<organism evidence="7 8">
    <name type="scientific">Microctonus aethiopoides</name>
    <dbReference type="NCBI Taxonomy" id="144406"/>
    <lineage>
        <taxon>Eukaryota</taxon>
        <taxon>Metazoa</taxon>
        <taxon>Ecdysozoa</taxon>
        <taxon>Arthropoda</taxon>
        <taxon>Hexapoda</taxon>
        <taxon>Insecta</taxon>
        <taxon>Pterygota</taxon>
        <taxon>Neoptera</taxon>
        <taxon>Endopterygota</taxon>
        <taxon>Hymenoptera</taxon>
        <taxon>Apocrita</taxon>
        <taxon>Ichneumonoidea</taxon>
        <taxon>Braconidae</taxon>
        <taxon>Euphorinae</taxon>
        <taxon>Microctonus</taxon>
    </lineage>
</organism>
<sequence>MVKLMKKFLPGDKVFAKVRGYPPWPARVENVTDPNTKSAKYKVYFYGTSETAVCKVDELFDYHDNKEKFGKPMKRKLFHQGIQQLEQELNKDLGKSTAFSESAESVVEESETENNSTPLEPSTGVNLDSDLETGPLVIDETDKKKPLKRKSVLGTPLNSDTPEIKKKRGRKSMPASILEAGNDSQGEETIGKEVVSRSGRKIKPKRFADFSADDEYDIDTMGRGRGKSKHEETNENTPTPSSGVGKKRMSIESFNGFDVSEDDKKIINKDINNQKHKIRWYRIEAQLLTLDAQIKSNLGLEQADTDKCLQAMDDMLGLSVDPLMLKKHPQIVETVKRLRRYVGNLVEWKLSEDEVEAFQQKALEIRKKAEHIYNKFKALFKIAEGQSFWIYFSDQVDQFKDVTKNMSENEFFSLITDPTTDLAATQDVMSGDESIVLGERSVAVQERSSDENSPTVK</sequence>
<keyword evidence="8" id="KW-1185">Reference proteome</keyword>
<evidence type="ECO:0000313" key="8">
    <source>
        <dbReference type="Proteomes" id="UP001168990"/>
    </source>
</evidence>
<keyword evidence="3" id="KW-0175">Coiled coil</keyword>
<evidence type="ECO:0000256" key="2">
    <source>
        <dbReference type="ARBA" id="ARBA00005309"/>
    </source>
</evidence>
<feature type="compositionally biased region" description="Polar residues" evidence="5">
    <location>
        <begin position="117"/>
        <end position="126"/>
    </location>
</feature>
<keyword evidence="4" id="KW-0539">Nucleus</keyword>
<name>A0AA39EYQ9_9HYME</name>
<reference evidence="7" key="1">
    <citation type="journal article" date="2023" name="bioRxiv">
        <title>Scaffold-level genome assemblies of two parasitoid biocontrol wasps reveal the parthenogenesis mechanism and an associated novel virus.</title>
        <authorList>
            <person name="Inwood S."/>
            <person name="Skelly J."/>
            <person name="Guhlin J."/>
            <person name="Harrop T."/>
            <person name="Goldson S."/>
            <person name="Dearden P."/>
        </authorList>
    </citation>
    <scope>NUCLEOTIDE SEQUENCE</scope>
    <source>
        <strain evidence="7">Irish</strain>
        <tissue evidence="7">Whole body</tissue>
    </source>
</reference>
<dbReference type="PANTHER" id="PTHR12550:SF70">
    <property type="entry name" value="JIL-1 ANCHORING AND STABILIZING PROTEIN, ISOFORM A"/>
    <property type="match status" value="1"/>
</dbReference>
<reference evidence="7" key="2">
    <citation type="submission" date="2023-03" db="EMBL/GenBank/DDBJ databases">
        <authorList>
            <person name="Inwood S.N."/>
            <person name="Skelly J.G."/>
            <person name="Guhlin J."/>
            <person name="Harrop T.W.R."/>
            <person name="Goldson S.G."/>
            <person name="Dearden P.K."/>
        </authorList>
    </citation>
    <scope>NUCLEOTIDE SEQUENCE</scope>
    <source>
        <strain evidence="7">Irish</strain>
        <tissue evidence="7">Whole body</tissue>
    </source>
</reference>
<protein>
    <recommendedName>
        <fullName evidence="6">PWWP domain-containing protein</fullName>
    </recommendedName>
</protein>